<evidence type="ECO:0000313" key="12">
    <source>
        <dbReference type="EMBL" id="SBW01227.1"/>
    </source>
</evidence>
<evidence type="ECO:0000256" key="5">
    <source>
        <dbReference type="ARBA" id="ARBA00022695"/>
    </source>
</evidence>
<feature type="transmembrane region" description="Helical" evidence="10">
    <location>
        <begin position="33"/>
        <end position="52"/>
    </location>
</feature>
<dbReference type="PANTHER" id="PTHR34185:SF1">
    <property type="entry name" value="DIADENYLATE CYCLASE"/>
    <property type="match status" value="1"/>
</dbReference>
<dbReference type="InterPro" id="IPR003390">
    <property type="entry name" value="DNA_integrity_scan_DisA_N"/>
</dbReference>
<comment type="subunit">
    <text evidence="10">Probably a homodimer.</text>
</comment>
<proteinExistence type="inferred from homology"/>
<keyword evidence="3 10" id="KW-0808">Transferase</keyword>
<keyword evidence="6 10" id="KW-0547">Nucleotide-binding</keyword>
<evidence type="ECO:0000256" key="8">
    <source>
        <dbReference type="ARBA" id="ARBA00022989"/>
    </source>
</evidence>
<comment type="function">
    <text evidence="10">Catalyzes the condensation of 2 ATP molecules into cyclic di-AMP (c-di-AMP), a second messenger used to regulate differing processes in different bacteria.</text>
</comment>
<dbReference type="EC" id="2.7.7.85" evidence="10"/>
<dbReference type="GO" id="GO:0005524">
    <property type="term" value="F:ATP binding"/>
    <property type="evidence" value="ECO:0007669"/>
    <property type="project" value="UniProtKB-UniRule"/>
</dbReference>
<protein>
    <recommendedName>
        <fullName evidence="10">Diadenylate cyclase</fullName>
        <shortName evidence="10">DAC</shortName>
        <ecNumber evidence="10">2.7.7.85</ecNumber>
    </recommendedName>
    <alternativeName>
        <fullName evidence="10">Cyclic-di-AMP synthase</fullName>
        <shortName evidence="10">c-di-AMP synthase</shortName>
    </alternativeName>
</protein>
<evidence type="ECO:0000259" key="11">
    <source>
        <dbReference type="PROSITE" id="PS51794"/>
    </source>
</evidence>
<dbReference type="GO" id="GO:0106408">
    <property type="term" value="F:diadenylate cyclase activity"/>
    <property type="evidence" value="ECO:0007669"/>
    <property type="project" value="UniProtKB-EC"/>
</dbReference>
<dbReference type="PANTHER" id="PTHR34185">
    <property type="entry name" value="DIADENYLATE CYCLASE"/>
    <property type="match status" value="1"/>
</dbReference>
<dbReference type="SUPFAM" id="SSF143597">
    <property type="entry name" value="YojJ-like"/>
    <property type="match status" value="1"/>
</dbReference>
<dbReference type="GO" id="GO:0005886">
    <property type="term" value="C:plasma membrane"/>
    <property type="evidence" value="ECO:0007669"/>
    <property type="project" value="UniProtKB-SubCell"/>
</dbReference>
<dbReference type="InterPro" id="IPR014046">
    <property type="entry name" value="C-di-AMP_synthase"/>
</dbReference>
<dbReference type="Pfam" id="PF02457">
    <property type="entry name" value="DAC"/>
    <property type="match status" value="1"/>
</dbReference>
<dbReference type="NCBIfam" id="TIGR00159">
    <property type="entry name" value="diadenylate cyclase CdaA"/>
    <property type="match status" value="1"/>
</dbReference>
<evidence type="ECO:0000256" key="2">
    <source>
        <dbReference type="ARBA" id="ARBA00022475"/>
    </source>
</evidence>
<dbReference type="AlphaFoldDB" id="A0A212JP77"/>
<keyword evidence="2 10" id="KW-1003">Cell membrane</keyword>
<reference evidence="12" key="1">
    <citation type="submission" date="2016-04" db="EMBL/GenBank/DDBJ databases">
        <authorList>
            <person name="Evans L.H."/>
            <person name="Alamgir A."/>
            <person name="Owens N."/>
            <person name="Weber N.D."/>
            <person name="Virtaneva K."/>
            <person name="Barbian K."/>
            <person name="Babar A."/>
            <person name="Rosenke K."/>
        </authorList>
    </citation>
    <scope>NUCLEOTIDE SEQUENCE</scope>
    <source>
        <strain evidence="12">86-1</strain>
    </source>
</reference>
<evidence type="ECO:0000256" key="4">
    <source>
        <dbReference type="ARBA" id="ARBA00022692"/>
    </source>
</evidence>
<evidence type="ECO:0000256" key="1">
    <source>
        <dbReference type="ARBA" id="ARBA00000877"/>
    </source>
</evidence>
<dbReference type="HAMAP" id="MF_01499">
    <property type="entry name" value="DacA"/>
    <property type="match status" value="1"/>
</dbReference>
<keyword evidence="7 10" id="KW-0067">ATP-binding</keyword>
<dbReference type="InterPro" id="IPR034701">
    <property type="entry name" value="CdaA"/>
</dbReference>
<dbReference type="GO" id="GO:0006171">
    <property type="term" value="P:cAMP biosynthetic process"/>
    <property type="evidence" value="ECO:0007669"/>
    <property type="project" value="InterPro"/>
</dbReference>
<dbReference type="InterPro" id="IPR050338">
    <property type="entry name" value="DisA"/>
</dbReference>
<dbReference type="RefSeq" id="WP_296941652.1">
    <property type="nucleotide sequence ID" value="NZ_LT599032.1"/>
</dbReference>
<dbReference type="FunFam" id="3.40.1700.10:FF:000002">
    <property type="entry name" value="Diadenylate cyclase"/>
    <property type="match status" value="1"/>
</dbReference>
<dbReference type="EMBL" id="FLUM01000002">
    <property type="protein sequence ID" value="SBW01227.1"/>
    <property type="molecule type" value="Genomic_DNA"/>
</dbReference>
<dbReference type="Pfam" id="PF19293">
    <property type="entry name" value="CdaA_N"/>
    <property type="match status" value="1"/>
</dbReference>
<sequence length="264" mass="29346">MENFTIKDIIDILLVATVMYQLYRIVSRSGTGAIFKGVLAFIVLWVLISQVLQMRLMGAILDKFTDFGLFVLIIIFQDEIKRFLISLGSNRTFRFITKIFRSKDVGELNDSVITSLVLACMNMAKTYTGALIVIEQEIKLGNFADTGEAMDADISTRLIENIFFKNTPLHDGAMIIGGNRIKAAGCILPVAQNHDIPKSFGLRHRAAIGISQETDAKVIVVSEERGKISFVSQGKIEANIPPEKLQELLIGTMRKKKKTKMTGS</sequence>
<keyword evidence="9 10" id="KW-0472">Membrane</keyword>
<comment type="similarity">
    <text evidence="10">Belongs to the adenylate cyclase family. DacA/CdaA subfamily.</text>
</comment>
<evidence type="ECO:0000256" key="9">
    <source>
        <dbReference type="ARBA" id="ARBA00023136"/>
    </source>
</evidence>
<dbReference type="InterPro" id="IPR036888">
    <property type="entry name" value="DNA_integrity_DisA_N_sf"/>
</dbReference>
<keyword evidence="8 10" id="KW-1133">Transmembrane helix</keyword>
<comment type="subcellular location">
    <subcellularLocation>
        <location evidence="10">Cell membrane</location>
        <topology evidence="10">Single-pass membrane protein</topology>
    </subcellularLocation>
</comment>
<keyword evidence="5 10" id="KW-0548">Nucleotidyltransferase</keyword>
<comment type="catalytic activity">
    <reaction evidence="1 10">
        <text>2 ATP = 3',3'-c-di-AMP + 2 diphosphate</text>
        <dbReference type="Rhea" id="RHEA:35655"/>
        <dbReference type="ChEBI" id="CHEBI:30616"/>
        <dbReference type="ChEBI" id="CHEBI:33019"/>
        <dbReference type="ChEBI" id="CHEBI:71500"/>
        <dbReference type="EC" id="2.7.7.85"/>
    </reaction>
</comment>
<evidence type="ECO:0000256" key="7">
    <source>
        <dbReference type="ARBA" id="ARBA00022840"/>
    </source>
</evidence>
<evidence type="ECO:0000256" key="10">
    <source>
        <dbReference type="HAMAP-Rule" id="MF_01499"/>
    </source>
</evidence>
<evidence type="ECO:0000256" key="6">
    <source>
        <dbReference type="ARBA" id="ARBA00022741"/>
    </source>
</evidence>
<gene>
    <name evidence="10" type="primary">dacA</name>
    <name evidence="12" type="ORF">KL86DYS1_20403</name>
</gene>
<evidence type="ECO:0000256" key="3">
    <source>
        <dbReference type="ARBA" id="ARBA00022679"/>
    </source>
</evidence>
<dbReference type="Gene3D" id="3.40.1700.10">
    <property type="entry name" value="DNA integrity scanning protein, DisA, N-terminal domain"/>
    <property type="match status" value="1"/>
</dbReference>
<organism evidence="12">
    <name type="scientific">uncultured Dysgonomonas sp</name>
    <dbReference type="NCBI Taxonomy" id="206096"/>
    <lineage>
        <taxon>Bacteria</taxon>
        <taxon>Pseudomonadati</taxon>
        <taxon>Bacteroidota</taxon>
        <taxon>Bacteroidia</taxon>
        <taxon>Bacteroidales</taxon>
        <taxon>Dysgonomonadaceae</taxon>
        <taxon>Dysgonomonas</taxon>
        <taxon>environmental samples</taxon>
    </lineage>
</organism>
<name>A0A212JP77_9BACT</name>
<dbReference type="PROSITE" id="PS51794">
    <property type="entry name" value="DAC"/>
    <property type="match status" value="1"/>
</dbReference>
<feature type="domain" description="DAC" evidence="11">
    <location>
        <begin position="77"/>
        <end position="242"/>
    </location>
</feature>
<dbReference type="GO" id="GO:0004016">
    <property type="term" value="F:adenylate cyclase activity"/>
    <property type="evidence" value="ECO:0007669"/>
    <property type="project" value="UniProtKB-UniRule"/>
</dbReference>
<accession>A0A212JP77</accession>
<dbReference type="InterPro" id="IPR045585">
    <property type="entry name" value="CdaA_N"/>
</dbReference>
<keyword evidence="4 10" id="KW-0812">Transmembrane</keyword>
<dbReference type="PIRSF" id="PIRSF004793">
    <property type="entry name" value="UCP004793"/>
    <property type="match status" value="1"/>
</dbReference>